<dbReference type="OrthoDB" id="448427at2759"/>
<evidence type="ECO:0000256" key="1">
    <source>
        <dbReference type="ARBA" id="ARBA00009893"/>
    </source>
</evidence>
<evidence type="ECO:0000313" key="4">
    <source>
        <dbReference type="EMBL" id="KAF2642841.1"/>
    </source>
</evidence>
<organism evidence="4 5">
    <name type="scientific">Massarina eburnea CBS 473.64</name>
    <dbReference type="NCBI Taxonomy" id="1395130"/>
    <lineage>
        <taxon>Eukaryota</taxon>
        <taxon>Fungi</taxon>
        <taxon>Dikarya</taxon>
        <taxon>Ascomycota</taxon>
        <taxon>Pezizomycotina</taxon>
        <taxon>Dothideomycetes</taxon>
        <taxon>Pleosporomycetidae</taxon>
        <taxon>Pleosporales</taxon>
        <taxon>Massarineae</taxon>
        <taxon>Massarinaceae</taxon>
        <taxon>Massarina</taxon>
    </lineage>
</organism>
<dbReference type="GO" id="GO:0016410">
    <property type="term" value="F:N-acyltransferase activity"/>
    <property type="evidence" value="ECO:0007669"/>
    <property type="project" value="TreeGrafter"/>
</dbReference>
<dbReference type="GO" id="GO:0019290">
    <property type="term" value="P:siderophore biosynthetic process"/>
    <property type="evidence" value="ECO:0007669"/>
    <property type="project" value="InterPro"/>
</dbReference>
<dbReference type="EMBL" id="MU006781">
    <property type="protein sequence ID" value="KAF2642841.1"/>
    <property type="molecule type" value="Genomic_DNA"/>
</dbReference>
<dbReference type="Pfam" id="PF13523">
    <property type="entry name" value="Acetyltransf_8"/>
    <property type="match status" value="1"/>
</dbReference>
<protein>
    <recommendedName>
        <fullName evidence="3">Acyltransferase MbtK/IucB-like conserved domain-containing protein</fullName>
    </recommendedName>
</protein>
<evidence type="ECO:0000313" key="5">
    <source>
        <dbReference type="Proteomes" id="UP000799753"/>
    </source>
</evidence>
<gene>
    <name evidence="4" type="ORF">P280DRAFT_276725</name>
</gene>
<evidence type="ECO:0000259" key="3">
    <source>
        <dbReference type="SMART" id="SM01006"/>
    </source>
</evidence>
<dbReference type="SUPFAM" id="SSF55729">
    <property type="entry name" value="Acyl-CoA N-acyltransferases (Nat)"/>
    <property type="match status" value="1"/>
</dbReference>
<feature type="region of interest" description="Disordered" evidence="2">
    <location>
        <begin position="50"/>
        <end position="76"/>
    </location>
</feature>
<dbReference type="InterPro" id="IPR019432">
    <property type="entry name" value="Acyltransferase_MbtK/IucB-like"/>
</dbReference>
<dbReference type="AlphaFoldDB" id="A0A6A6S774"/>
<dbReference type="Gene3D" id="3.40.630.30">
    <property type="match status" value="1"/>
</dbReference>
<name>A0A6A6S774_9PLEO</name>
<dbReference type="PANTHER" id="PTHR31438">
    <property type="entry name" value="LYSINE N-ACYLTRANSFERASE C17G9.06C-RELATED"/>
    <property type="match status" value="1"/>
</dbReference>
<keyword evidence="5" id="KW-1185">Reference proteome</keyword>
<feature type="domain" description="Acyltransferase MbtK/IucB-like conserved" evidence="3">
    <location>
        <begin position="360"/>
        <end position="410"/>
    </location>
</feature>
<sequence length="532" mass="60499">MPPSIVHLPNGQNLTATPVFGGLFFRSNDLTNHHSPFPPGWTIVLNSEDHEDATAESAPAESEDAGTPRKPQMHRYKKPTLSEDHLYISSISNPSSHDFKPASSPTRQIAMMLWATLYWYFHQPEPELQVTNPVSQNTAAAGKPKGEWRIRINREGIFKGKVVLPKLERMGLIASEESNVGVEQSETSSEGWLNMFVSRRSFWQLDPRIYLFTLSPMSQSPFPSGSPYTSRPSSPVRGVPAIGNDLPQQKEVQLDQVSQGLWSPTAPGPFYSTSHLPTYYPPPPTQYVFSNYVRHPLRPKPPRQGEILYTRYIPSVGQYLSFRVASISSKPLRHRGPISQPTGATHRSFPRPMSDSNVPIAAALDTGLSDPEYLHKWMNDPRVSYFWGEAGPQEHQEEFLRHGLRSRHSFPVIGCWDGKPFGYFEIYWVKEDALGKYLPRVGDYDRGFHCLVGENEFRGPHRVKIWMSALIHYCLMADIRTESVMLEPRVDNEKLKKYLEEVGFYKEREVSLPHKQSNLMRIGRDNFDGPVL</sequence>
<dbReference type="Proteomes" id="UP000799753">
    <property type="component" value="Unassembled WGS sequence"/>
</dbReference>
<accession>A0A6A6S774</accession>
<dbReference type="InterPro" id="IPR016181">
    <property type="entry name" value="Acyl_CoA_acyltransferase"/>
</dbReference>
<comment type="similarity">
    <text evidence="1">Belongs to the lysine N-acyltransferase MbtK family.</text>
</comment>
<feature type="region of interest" description="Disordered" evidence="2">
    <location>
        <begin position="333"/>
        <end position="353"/>
    </location>
</feature>
<dbReference type="PANTHER" id="PTHR31438:SF1">
    <property type="entry name" value="LYSINE N-ACYLTRANSFERASE C17G9.06C-RELATED"/>
    <property type="match status" value="1"/>
</dbReference>
<proteinExistence type="inferred from homology"/>
<reference evidence="4" key="1">
    <citation type="journal article" date="2020" name="Stud. Mycol.">
        <title>101 Dothideomycetes genomes: a test case for predicting lifestyles and emergence of pathogens.</title>
        <authorList>
            <person name="Haridas S."/>
            <person name="Albert R."/>
            <person name="Binder M."/>
            <person name="Bloem J."/>
            <person name="Labutti K."/>
            <person name="Salamov A."/>
            <person name="Andreopoulos B."/>
            <person name="Baker S."/>
            <person name="Barry K."/>
            <person name="Bills G."/>
            <person name="Bluhm B."/>
            <person name="Cannon C."/>
            <person name="Castanera R."/>
            <person name="Culley D."/>
            <person name="Daum C."/>
            <person name="Ezra D."/>
            <person name="Gonzalez J."/>
            <person name="Henrissat B."/>
            <person name="Kuo A."/>
            <person name="Liang C."/>
            <person name="Lipzen A."/>
            <person name="Lutzoni F."/>
            <person name="Magnuson J."/>
            <person name="Mondo S."/>
            <person name="Nolan M."/>
            <person name="Ohm R."/>
            <person name="Pangilinan J."/>
            <person name="Park H.-J."/>
            <person name="Ramirez L."/>
            <person name="Alfaro M."/>
            <person name="Sun H."/>
            <person name="Tritt A."/>
            <person name="Yoshinaga Y."/>
            <person name="Zwiers L.-H."/>
            <person name="Turgeon B."/>
            <person name="Goodwin S."/>
            <person name="Spatafora J."/>
            <person name="Crous P."/>
            <person name="Grigoriev I."/>
        </authorList>
    </citation>
    <scope>NUCLEOTIDE SEQUENCE</scope>
    <source>
        <strain evidence="4">CBS 473.64</strain>
    </source>
</reference>
<dbReference type="SMART" id="SM01006">
    <property type="entry name" value="AlcB"/>
    <property type="match status" value="1"/>
</dbReference>
<evidence type="ECO:0000256" key="2">
    <source>
        <dbReference type="SAM" id="MobiDB-lite"/>
    </source>
</evidence>